<feature type="region of interest" description="Disordered" evidence="1">
    <location>
        <begin position="118"/>
        <end position="141"/>
    </location>
</feature>
<organism evidence="2 3">
    <name type="scientific">Skeletonema marinoi</name>
    <dbReference type="NCBI Taxonomy" id="267567"/>
    <lineage>
        <taxon>Eukaryota</taxon>
        <taxon>Sar</taxon>
        <taxon>Stramenopiles</taxon>
        <taxon>Ochrophyta</taxon>
        <taxon>Bacillariophyta</taxon>
        <taxon>Coscinodiscophyceae</taxon>
        <taxon>Thalassiosirophycidae</taxon>
        <taxon>Thalassiosirales</taxon>
        <taxon>Skeletonemataceae</taxon>
        <taxon>Skeletonema</taxon>
        <taxon>Skeletonema marinoi-dohrnii complex</taxon>
    </lineage>
</organism>
<sequence>MKDDFFVSVSDGNGGEQVILIWVPLAILAHNVVLENGGYQKVGHKASLAVIQHGKEIDYDQNLSVRRQVIMAARKAADAVIEELGNGDVAAAVLEAVREGGDLLASAKASGITVDALETSSPENEPAGVVTMHRQISSTSL</sequence>
<evidence type="ECO:0000313" key="3">
    <source>
        <dbReference type="Proteomes" id="UP001224775"/>
    </source>
</evidence>
<evidence type="ECO:0000313" key="2">
    <source>
        <dbReference type="EMBL" id="KAK1746390.1"/>
    </source>
</evidence>
<reference evidence="2" key="1">
    <citation type="submission" date="2023-06" db="EMBL/GenBank/DDBJ databases">
        <title>Survivors Of The Sea: Transcriptome response of Skeletonema marinoi to long-term dormancy.</title>
        <authorList>
            <person name="Pinder M.I.M."/>
            <person name="Kourtchenko O."/>
            <person name="Robertson E.K."/>
            <person name="Larsson T."/>
            <person name="Maumus F."/>
            <person name="Osuna-Cruz C.M."/>
            <person name="Vancaester E."/>
            <person name="Stenow R."/>
            <person name="Vandepoele K."/>
            <person name="Ploug H."/>
            <person name="Bruchert V."/>
            <person name="Godhe A."/>
            <person name="Topel M."/>
        </authorList>
    </citation>
    <scope>NUCLEOTIDE SEQUENCE</scope>
    <source>
        <strain evidence="2">R05AC</strain>
    </source>
</reference>
<dbReference type="EMBL" id="JATAAI010000004">
    <property type="protein sequence ID" value="KAK1746390.1"/>
    <property type="molecule type" value="Genomic_DNA"/>
</dbReference>
<dbReference type="Proteomes" id="UP001224775">
    <property type="component" value="Unassembled WGS sequence"/>
</dbReference>
<name>A0AAD8YJT4_9STRA</name>
<keyword evidence="3" id="KW-1185">Reference proteome</keyword>
<proteinExistence type="predicted"/>
<accession>A0AAD8YJT4</accession>
<gene>
    <name evidence="2" type="ORF">QTG54_002997</name>
</gene>
<comment type="caution">
    <text evidence="2">The sequence shown here is derived from an EMBL/GenBank/DDBJ whole genome shotgun (WGS) entry which is preliminary data.</text>
</comment>
<evidence type="ECO:0000256" key="1">
    <source>
        <dbReference type="SAM" id="MobiDB-lite"/>
    </source>
</evidence>
<protein>
    <submittedName>
        <fullName evidence="2">Uncharacterized protein</fullName>
    </submittedName>
</protein>
<dbReference type="AlphaFoldDB" id="A0AAD8YJT4"/>